<protein>
    <submittedName>
        <fullName evidence="7">Thiamine pyrophosphate enzyme, N-terminal TPP binding domain protein</fullName>
    </submittedName>
</protein>
<dbReference type="InterPro" id="IPR029061">
    <property type="entry name" value="THDP-binding"/>
</dbReference>
<dbReference type="GO" id="GO:0030976">
    <property type="term" value="F:thiamine pyrophosphate binding"/>
    <property type="evidence" value="ECO:0007669"/>
    <property type="project" value="InterPro"/>
</dbReference>
<keyword evidence="2 3" id="KW-0786">Thiamine pyrophosphate</keyword>
<dbReference type="Pfam" id="PF00205">
    <property type="entry name" value="TPP_enzyme_M"/>
    <property type="match status" value="1"/>
</dbReference>
<dbReference type="EMBL" id="ACCF01000177">
    <property type="protein sequence ID" value="EEF67055.1"/>
    <property type="molecule type" value="Genomic_DNA"/>
</dbReference>
<dbReference type="SUPFAM" id="SSF52467">
    <property type="entry name" value="DHS-like NAD/FAD-binding domain"/>
    <property type="match status" value="1"/>
</dbReference>
<gene>
    <name evidence="7" type="ORF">HOLDEFILI_02787</name>
</gene>
<evidence type="ECO:0000259" key="4">
    <source>
        <dbReference type="Pfam" id="PF00205"/>
    </source>
</evidence>
<dbReference type="Proteomes" id="UP000005950">
    <property type="component" value="Unassembled WGS sequence"/>
</dbReference>
<feature type="domain" description="Thiamine pyrophosphate enzyme central" evidence="4">
    <location>
        <begin position="197"/>
        <end position="331"/>
    </location>
</feature>
<sequence>MIMKASDAIVQFFIDKQITDIFGYPGGMVTHLMDSFDKYKNKISAHVTYNEQGASFAACGYAQVSLKPGVAYATSGPGATNLITGICNAYFDGIPAIFITGQVNTYESGKGLSCRQKGFQETDILGIVRPVTKYCSYIEKPEDLLPELEKAYTIAMDGRCGPVVLDVPMNVQRADIVYSLNGAQNQVTNLIDENQLQVIIDIVKTAKRPCFLAGAGIRQSGSLSQFVELINENQIPVVTSMIAIDTLPSNHSMKYGFIGAYGDRTANFIVEKCDLLITLGSRLDIRQTGVDQKNFAPHAKLIRVDIDRQECTNKIKSDEIDINLDLKETIPVLSQILRNYLNENEDWIKLCNTIRNELSSIDDQLPNQIVTSLSEKIPEDVVITTDVGQNQVWISQSFQVKENQRILFSGGHGAMGYSLPAAIGAYYASRKPIVCFNGDGGFQMNIQELQFIASHHLPIKIIVFNNHSLGMIRHFQEMYFDSRYVQTIASGNYFSCNLRKISEAYNIPFYEFSDSDFTVKHVFEDMGPCLVEISLPEETYVIPKLAVGKPNTDQEPPLDRVLYRKLMDL</sequence>
<reference evidence="7 8" key="2">
    <citation type="submission" date="2009-02" db="EMBL/GenBank/DDBJ databases">
        <title>Draft genome sequence of Holdemania filiformis DSM 12042.</title>
        <authorList>
            <person name="Sudarsanam P."/>
            <person name="Ley R."/>
            <person name="Guruge J."/>
            <person name="Turnbaugh P.J."/>
            <person name="Mahowald M."/>
            <person name="Liep D."/>
            <person name="Gordon J."/>
        </authorList>
    </citation>
    <scope>NUCLEOTIDE SEQUENCE [LARGE SCALE GENOMIC DNA]</scope>
    <source>
        <strain evidence="7 8">DSM 12042</strain>
    </source>
</reference>
<dbReference type="Pfam" id="PF02776">
    <property type="entry name" value="TPP_enzyme_N"/>
    <property type="match status" value="1"/>
</dbReference>
<evidence type="ECO:0000259" key="5">
    <source>
        <dbReference type="Pfam" id="PF02775"/>
    </source>
</evidence>
<dbReference type="GO" id="GO:0009099">
    <property type="term" value="P:L-valine biosynthetic process"/>
    <property type="evidence" value="ECO:0007669"/>
    <property type="project" value="TreeGrafter"/>
</dbReference>
<dbReference type="InterPro" id="IPR012000">
    <property type="entry name" value="Thiamin_PyroP_enz_cen_dom"/>
</dbReference>
<evidence type="ECO:0000313" key="7">
    <source>
        <dbReference type="EMBL" id="EEF67055.1"/>
    </source>
</evidence>
<evidence type="ECO:0000256" key="3">
    <source>
        <dbReference type="RuleBase" id="RU362132"/>
    </source>
</evidence>
<dbReference type="Gene3D" id="3.40.50.1220">
    <property type="entry name" value="TPP-binding domain"/>
    <property type="match status" value="1"/>
</dbReference>
<dbReference type="GO" id="GO:0005948">
    <property type="term" value="C:acetolactate synthase complex"/>
    <property type="evidence" value="ECO:0007669"/>
    <property type="project" value="TreeGrafter"/>
</dbReference>
<comment type="similarity">
    <text evidence="1 3">Belongs to the TPP enzyme family.</text>
</comment>
<accession>B9YAD0</accession>
<dbReference type="eggNOG" id="COG0028">
    <property type="taxonomic scope" value="Bacteria"/>
</dbReference>
<dbReference type="PANTHER" id="PTHR18968">
    <property type="entry name" value="THIAMINE PYROPHOSPHATE ENZYMES"/>
    <property type="match status" value="1"/>
</dbReference>
<feature type="domain" description="Thiamine pyrophosphate enzyme N-terminal TPP-binding" evidence="6">
    <location>
        <begin position="3"/>
        <end position="125"/>
    </location>
</feature>
<evidence type="ECO:0000256" key="2">
    <source>
        <dbReference type="ARBA" id="ARBA00023052"/>
    </source>
</evidence>
<dbReference type="GO" id="GO:0003984">
    <property type="term" value="F:acetolactate synthase activity"/>
    <property type="evidence" value="ECO:0007669"/>
    <property type="project" value="TreeGrafter"/>
</dbReference>
<feature type="domain" description="Thiamine pyrophosphate enzyme TPP-binding" evidence="5">
    <location>
        <begin position="386"/>
        <end position="533"/>
    </location>
</feature>
<reference evidence="7 8" key="1">
    <citation type="submission" date="2008-12" db="EMBL/GenBank/DDBJ databases">
        <authorList>
            <person name="Fulton L."/>
            <person name="Clifton S."/>
            <person name="Fulton B."/>
            <person name="Xu J."/>
            <person name="Minx P."/>
            <person name="Pepin K.H."/>
            <person name="Johnson M."/>
            <person name="Bhonagiri V."/>
            <person name="Nash W.E."/>
            <person name="Mardis E.R."/>
            <person name="Wilson R.K."/>
        </authorList>
    </citation>
    <scope>NUCLEOTIDE SEQUENCE [LARGE SCALE GENOMIC DNA]</scope>
    <source>
        <strain evidence="7 8">DSM 12042</strain>
    </source>
</reference>
<dbReference type="HOGENOM" id="CLU_013748_1_3_9"/>
<name>B9YAD0_9FIRM</name>
<evidence type="ECO:0000259" key="6">
    <source>
        <dbReference type="Pfam" id="PF02776"/>
    </source>
</evidence>
<dbReference type="Gene3D" id="3.40.50.970">
    <property type="match status" value="2"/>
</dbReference>
<dbReference type="Pfam" id="PF02775">
    <property type="entry name" value="TPP_enzyme_C"/>
    <property type="match status" value="1"/>
</dbReference>
<proteinExistence type="inferred from homology"/>
<comment type="caution">
    <text evidence="7">The sequence shown here is derived from an EMBL/GenBank/DDBJ whole genome shotgun (WGS) entry which is preliminary data.</text>
</comment>
<dbReference type="STRING" id="545696.HOLDEFILI_02787"/>
<dbReference type="PANTHER" id="PTHR18968:SF142">
    <property type="entry name" value="ACETOLACTATE SYNTHASE"/>
    <property type="match status" value="1"/>
</dbReference>
<dbReference type="AlphaFoldDB" id="B9YAD0"/>
<evidence type="ECO:0000256" key="1">
    <source>
        <dbReference type="ARBA" id="ARBA00007812"/>
    </source>
</evidence>
<organism evidence="7 8">
    <name type="scientific">Holdemania filiformis DSM 12042</name>
    <dbReference type="NCBI Taxonomy" id="545696"/>
    <lineage>
        <taxon>Bacteria</taxon>
        <taxon>Bacillati</taxon>
        <taxon>Bacillota</taxon>
        <taxon>Erysipelotrichia</taxon>
        <taxon>Erysipelotrichales</taxon>
        <taxon>Erysipelotrichaceae</taxon>
        <taxon>Holdemania</taxon>
    </lineage>
</organism>
<dbReference type="InterPro" id="IPR029035">
    <property type="entry name" value="DHS-like_NAD/FAD-binding_dom"/>
</dbReference>
<dbReference type="InterPro" id="IPR011766">
    <property type="entry name" value="TPP_enzyme_TPP-bd"/>
</dbReference>
<dbReference type="GO" id="GO:0000287">
    <property type="term" value="F:magnesium ion binding"/>
    <property type="evidence" value="ECO:0007669"/>
    <property type="project" value="InterPro"/>
</dbReference>
<dbReference type="SUPFAM" id="SSF52518">
    <property type="entry name" value="Thiamin diphosphate-binding fold (THDP-binding)"/>
    <property type="match status" value="2"/>
</dbReference>
<dbReference type="InterPro" id="IPR012001">
    <property type="entry name" value="Thiamin_PyroP_enz_TPP-bd_dom"/>
</dbReference>
<dbReference type="GO" id="GO:0009097">
    <property type="term" value="P:isoleucine biosynthetic process"/>
    <property type="evidence" value="ECO:0007669"/>
    <property type="project" value="TreeGrafter"/>
</dbReference>
<dbReference type="CDD" id="cd07035">
    <property type="entry name" value="TPP_PYR_POX_like"/>
    <property type="match status" value="1"/>
</dbReference>
<dbReference type="InterPro" id="IPR045229">
    <property type="entry name" value="TPP_enz"/>
</dbReference>
<dbReference type="FunFam" id="3.40.50.970:FF:000007">
    <property type="entry name" value="Acetolactate synthase"/>
    <property type="match status" value="1"/>
</dbReference>
<evidence type="ECO:0000313" key="8">
    <source>
        <dbReference type="Proteomes" id="UP000005950"/>
    </source>
</evidence>
<dbReference type="GO" id="GO:0050660">
    <property type="term" value="F:flavin adenine dinucleotide binding"/>
    <property type="evidence" value="ECO:0007669"/>
    <property type="project" value="TreeGrafter"/>
</dbReference>